<evidence type="ECO:0000313" key="3">
    <source>
        <dbReference type="EMBL" id="GIF76739.1"/>
    </source>
</evidence>
<dbReference type="InterPro" id="IPR014729">
    <property type="entry name" value="Rossmann-like_a/b/a_fold"/>
</dbReference>
<name>A0ABQ4CZL9_9ACTN</name>
<accession>A0ABQ4CZL9</accession>
<dbReference type="PANTHER" id="PTHR31964:SF113">
    <property type="entry name" value="USPA DOMAIN-CONTAINING PROTEIN"/>
    <property type="match status" value="1"/>
</dbReference>
<dbReference type="PRINTS" id="PR01438">
    <property type="entry name" value="UNVRSLSTRESS"/>
</dbReference>
<organism evidence="3 4">
    <name type="scientific">Asanoa siamensis</name>
    <dbReference type="NCBI Taxonomy" id="926357"/>
    <lineage>
        <taxon>Bacteria</taxon>
        <taxon>Bacillati</taxon>
        <taxon>Actinomycetota</taxon>
        <taxon>Actinomycetes</taxon>
        <taxon>Micromonosporales</taxon>
        <taxon>Micromonosporaceae</taxon>
        <taxon>Asanoa</taxon>
    </lineage>
</organism>
<dbReference type="PANTHER" id="PTHR31964">
    <property type="entry name" value="ADENINE NUCLEOTIDE ALPHA HYDROLASES-LIKE SUPERFAMILY PROTEIN"/>
    <property type="match status" value="1"/>
</dbReference>
<dbReference type="SUPFAM" id="SSF52402">
    <property type="entry name" value="Adenine nucleotide alpha hydrolases-like"/>
    <property type="match status" value="2"/>
</dbReference>
<evidence type="ECO:0000259" key="2">
    <source>
        <dbReference type="Pfam" id="PF00582"/>
    </source>
</evidence>
<dbReference type="RefSeq" id="WP_203717607.1">
    <property type="nucleotide sequence ID" value="NZ_BONE01000069.1"/>
</dbReference>
<keyword evidence="4" id="KW-1185">Reference proteome</keyword>
<feature type="domain" description="UspA" evidence="2">
    <location>
        <begin position="229"/>
        <end position="278"/>
    </location>
</feature>
<comment type="caution">
    <text evidence="3">The sequence shown here is derived from an EMBL/GenBank/DDBJ whole genome shotgun (WGS) entry which is preliminary data.</text>
</comment>
<protein>
    <submittedName>
        <fullName evidence="3">Universal stress protein</fullName>
    </submittedName>
</protein>
<sequence length="281" mass="29072">MTVRVLVGFDDSPAAGAAIQAAARLFPRAHATVAHLWSPPFASATLRQRLWSNTRRVDDLVEAVEREGEREAAWIADRGVTLARAAGWDAEPRVVRGYGGEGLVLSELAERLEPDVVVVGSRGLGGTRAVLGSVSDLVAHYSPRPVLVVGHPAAADDALATGPVVVGTDESPGAQTALAATARLFPGRRLLTVTVDDGGWQPATPPRAVDSSALLRVARGPGPPGRAIAGALVECARNQSAAVLVVGSRGRAAVREILLGSVAKATLHHADRPVLVVPAAD</sequence>
<gene>
    <name evidence="3" type="ORF">Asi02nite_62570</name>
</gene>
<comment type="similarity">
    <text evidence="1">Belongs to the universal stress protein A family.</text>
</comment>
<dbReference type="Gene3D" id="3.40.50.620">
    <property type="entry name" value="HUPs"/>
    <property type="match status" value="1"/>
</dbReference>
<dbReference type="InterPro" id="IPR006015">
    <property type="entry name" value="Universal_stress_UspA"/>
</dbReference>
<feature type="domain" description="UspA" evidence="2">
    <location>
        <begin position="3"/>
        <end position="149"/>
    </location>
</feature>
<dbReference type="Gene3D" id="3.40.50.12370">
    <property type="match status" value="1"/>
</dbReference>
<evidence type="ECO:0000313" key="4">
    <source>
        <dbReference type="Proteomes" id="UP000604117"/>
    </source>
</evidence>
<dbReference type="EMBL" id="BONE01000069">
    <property type="protein sequence ID" value="GIF76739.1"/>
    <property type="molecule type" value="Genomic_DNA"/>
</dbReference>
<reference evidence="3 4" key="1">
    <citation type="submission" date="2021-01" db="EMBL/GenBank/DDBJ databases">
        <title>Whole genome shotgun sequence of Asanoa siamensis NBRC 107932.</title>
        <authorList>
            <person name="Komaki H."/>
            <person name="Tamura T."/>
        </authorList>
    </citation>
    <scope>NUCLEOTIDE SEQUENCE [LARGE SCALE GENOMIC DNA]</scope>
    <source>
        <strain evidence="3 4">NBRC 107932</strain>
    </source>
</reference>
<dbReference type="Proteomes" id="UP000604117">
    <property type="component" value="Unassembled WGS sequence"/>
</dbReference>
<proteinExistence type="inferred from homology"/>
<evidence type="ECO:0000256" key="1">
    <source>
        <dbReference type="ARBA" id="ARBA00008791"/>
    </source>
</evidence>
<dbReference type="InterPro" id="IPR006016">
    <property type="entry name" value="UspA"/>
</dbReference>
<dbReference type="Pfam" id="PF00582">
    <property type="entry name" value="Usp"/>
    <property type="match status" value="2"/>
</dbReference>